<dbReference type="EMBL" id="JACCBN010000001">
    <property type="protein sequence ID" value="NYD35303.1"/>
    <property type="molecule type" value="Genomic_DNA"/>
</dbReference>
<dbReference type="InterPro" id="IPR039422">
    <property type="entry name" value="MarR/SlyA-like"/>
</dbReference>
<dbReference type="Proteomes" id="UP000535890">
    <property type="component" value="Unassembled WGS sequence"/>
</dbReference>
<dbReference type="PANTHER" id="PTHR33164:SF94">
    <property type="entry name" value="TRANSCRIPTIONAL REGULATORY PROTEIN-RELATED"/>
    <property type="match status" value="1"/>
</dbReference>
<dbReference type="InterPro" id="IPR036388">
    <property type="entry name" value="WH-like_DNA-bd_sf"/>
</dbReference>
<organism evidence="2 3">
    <name type="scientific">Actinomycetospora corticicola</name>
    <dbReference type="NCBI Taxonomy" id="663602"/>
    <lineage>
        <taxon>Bacteria</taxon>
        <taxon>Bacillati</taxon>
        <taxon>Actinomycetota</taxon>
        <taxon>Actinomycetes</taxon>
        <taxon>Pseudonocardiales</taxon>
        <taxon>Pseudonocardiaceae</taxon>
        <taxon>Actinomycetospora</taxon>
    </lineage>
</organism>
<dbReference type="GO" id="GO:0003677">
    <property type="term" value="F:DNA binding"/>
    <property type="evidence" value="ECO:0007669"/>
    <property type="project" value="UniProtKB-KW"/>
</dbReference>
<evidence type="ECO:0000259" key="1">
    <source>
        <dbReference type="PROSITE" id="PS50995"/>
    </source>
</evidence>
<accession>A0A7Y9J4P5</accession>
<comment type="caution">
    <text evidence="2">The sequence shown here is derived from an EMBL/GenBank/DDBJ whole genome shotgun (WGS) entry which is preliminary data.</text>
</comment>
<dbReference type="PANTHER" id="PTHR33164">
    <property type="entry name" value="TRANSCRIPTIONAL REGULATOR, MARR FAMILY"/>
    <property type="match status" value="1"/>
</dbReference>
<keyword evidence="2" id="KW-0238">DNA-binding</keyword>
<dbReference type="Pfam" id="PF01047">
    <property type="entry name" value="MarR"/>
    <property type="match status" value="1"/>
</dbReference>
<dbReference type="Gene3D" id="1.10.10.10">
    <property type="entry name" value="Winged helix-like DNA-binding domain superfamily/Winged helix DNA-binding domain"/>
    <property type="match status" value="1"/>
</dbReference>
<evidence type="ECO:0000313" key="3">
    <source>
        <dbReference type="Proteomes" id="UP000535890"/>
    </source>
</evidence>
<reference evidence="2 3" key="1">
    <citation type="submission" date="2020-07" db="EMBL/GenBank/DDBJ databases">
        <title>Sequencing the genomes of 1000 actinobacteria strains.</title>
        <authorList>
            <person name="Klenk H.-P."/>
        </authorList>
    </citation>
    <scope>NUCLEOTIDE SEQUENCE [LARGE SCALE GENOMIC DNA]</scope>
    <source>
        <strain evidence="2 3">DSM 45772</strain>
    </source>
</reference>
<evidence type="ECO:0000313" key="2">
    <source>
        <dbReference type="EMBL" id="NYD35303.1"/>
    </source>
</evidence>
<dbReference type="GO" id="GO:0006950">
    <property type="term" value="P:response to stress"/>
    <property type="evidence" value="ECO:0007669"/>
    <property type="project" value="TreeGrafter"/>
</dbReference>
<sequence length="148" mass="15633">MNEAVDALMGTTRLLVGIATRALEDLDVTLPQFRLLLVLDDLGPSAGTVAAHRLGSAASSVTRLGDQLEASGHLTRRRDPANRSVVVLEPTEAGRAVVATVLARRREALADLVGRLPEEHRDALTTALSALRDAADPDGTGPLELMNP</sequence>
<feature type="domain" description="HTH marR-type" evidence="1">
    <location>
        <begin position="1"/>
        <end position="133"/>
    </location>
</feature>
<dbReference type="InterPro" id="IPR036390">
    <property type="entry name" value="WH_DNA-bd_sf"/>
</dbReference>
<proteinExistence type="predicted"/>
<dbReference type="RefSeq" id="WP_218890142.1">
    <property type="nucleotide sequence ID" value="NZ_BAABHP010000004.1"/>
</dbReference>
<dbReference type="GO" id="GO:0003700">
    <property type="term" value="F:DNA-binding transcription factor activity"/>
    <property type="evidence" value="ECO:0007669"/>
    <property type="project" value="InterPro"/>
</dbReference>
<name>A0A7Y9J4P5_9PSEU</name>
<dbReference type="AlphaFoldDB" id="A0A7Y9J4P5"/>
<dbReference type="InterPro" id="IPR000835">
    <property type="entry name" value="HTH_MarR-typ"/>
</dbReference>
<dbReference type="SMART" id="SM00347">
    <property type="entry name" value="HTH_MARR"/>
    <property type="match status" value="1"/>
</dbReference>
<protein>
    <submittedName>
        <fullName evidence="2">DNA-binding MarR family transcriptional regulator</fullName>
    </submittedName>
</protein>
<gene>
    <name evidence="2" type="ORF">BJ983_001405</name>
</gene>
<keyword evidence="3" id="KW-1185">Reference proteome</keyword>
<dbReference type="PROSITE" id="PS50995">
    <property type="entry name" value="HTH_MARR_2"/>
    <property type="match status" value="1"/>
</dbReference>
<dbReference type="SUPFAM" id="SSF46785">
    <property type="entry name" value="Winged helix' DNA-binding domain"/>
    <property type="match status" value="1"/>
</dbReference>